<dbReference type="KEGG" id="kng:KNAG_0B05020"/>
<keyword evidence="4" id="KW-1185">Reference proteome</keyword>
<name>J7S525_HUIN7</name>
<dbReference type="RefSeq" id="XP_022463182.1">
    <property type="nucleotide sequence ID" value="XM_022606492.1"/>
</dbReference>
<proteinExistence type="predicted"/>
<reference evidence="3 4" key="1">
    <citation type="journal article" date="2011" name="Proc. Natl. Acad. Sci. U.S.A.">
        <title>Evolutionary erosion of yeast sex chromosomes by mating-type switching accidents.</title>
        <authorList>
            <person name="Gordon J.L."/>
            <person name="Armisen D."/>
            <person name="Proux-Wera E."/>
            <person name="Oheigeartaigh S.S."/>
            <person name="Byrne K.P."/>
            <person name="Wolfe K.H."/>
        </authorList>
    </citation>
    <scope>NUCLEOTIDE SEQUENCE [LARGE SCALE GENOMIC DNA]</scope>
    <source>
        <strain evidence="4">ATCC MYA-139 / BCRC 22969 / CBS 8797 / CCRC 22969 / KCTC 17520 / NBRC 10181 / NCYC 3082</strain>
    </source>
</reference>
<dbReference type="GO" id="GO:0005634">
    <property type="term" value="C:nucleus"/>
    <property type="evidence" value="ECO:0007669"/>
    <property type="project" value="EnsemblFungi"/>
</dbReference>
<sequence>MVSGKRYSETAHKVAQGRARKRKQEYEKRQAERAEKEVEESKKWEEGVRKVNPKKLLEEQKKQDKLRARRERAELLTAEQEALGVGGKGK</sequence>
<dbReference type="EMBL" id="HE978315">
    <property type="protein sequence ID" value="CCK68936.1"/>
    <property type="molecule type" value="Genomic_DNA"/>
</dbReference>
<accession>J7S525</accession>
<feature type="compositionally biased region" description="Basic and acidic residues" evidence="1">
    <location>
        <begin position="1"/>
        <end position="12"/>
    </location>
</feature>
<dbReference type="OMA" id="QEAQRWE"/>
<reference evidence="4" key="2">
    <citation type="submission" date="2012-08" db="EMBL/GenBank/DDBJ databases">
        <title>Genome sequence of Kazachstania naganishii.</title>
        <authorList>
            <person name="Gordon J.L."/>
            <person name="Armisen D."/>
            <person name="Proux-Wera E."/>
            <person name="OhEigeartaigh S.S."/>
            <person name="Byrne K.P."/>
            <person name="Wolfe K.H."/>
        </authorList>
    </citation>
    <scope>NUCLEOTIDE SEQUENCE [LARGE SCALE GENOMIC DNA]</scope>
    <source>
        <strain evidence="4">ATCC MYA-139 / BCRC 22969 / CBS 8797 / CCRC 22969 / KCTC 17520 / NBRC 10181 / NCYC 3082</strain>
    </source>
</reference>
<dbReference type="GO" id="GO:0006879">
    <property type="term" value="P:intracellular iron ion homeostasis"/>
    <property type="evidence" value="ECO:0007669"/>
    <property type="project" value="EnsemblFungi"/>
</dbReference>
<dbReference type="HOGENOM" id="CLU_186256_0_0_1"/>
<feature type="compositionally biased region" description="Basic and acidic residues" evidence="1">
    <location>
        <begin position="24"/>
        <end position="50"/>
    </location>
</feature>
<feature type="region of interest" description="Disordered" evidence="1">
    <location>
        <begin position="1"/>
        <end position="50"/>
    </location>
</feature>
<dbReference type="AlphaFoldDB" id="J7S525"/>
<dbReference type="STRING" id="1071383.J7S525"/>
<organism evidence="3 4">
    <name type="scientific">Huiozyma naganishii (strain ATCC MYA-139 / BCRC 22969 / CBS 8797 / KCTC 17520 / NBRC 10181 / NCYC 3082 / Yp74L-3)</name>
    <name type="common">Yeast</name>
    <name type="synonym">Kazachstania naganishii</name>
    <dbReference type="NCBI Taxonomy" id="1071383"/>
    <lineage>
        <taxon>Eukaryota</taxon>
        <taxon>Fungi</taxon>
        <taxon>Dikarya</taxon>
        <taxon>Ascomycota</taxon>
        <taxon>Saccharomycotina</taxon>
        <taxon>Saccharomycetes</taxon>
        <taxon>Saccharomycetales</taxon>
        <taxon>Saccharomycetaceae</taxon>
        <taxon>Huiozyma</taxon>
    </lineage>
</organism>
<protein>
    <recommendedName>
        <fullName evidence="2">LSO1/LSO2 domain-containing protein</fullName>
    </recommendedName>
</protein>
<dbReference type="Pfam" id="PF22048">
    <property type="entry name" value="LSO1_2-like"/>
    <property type="match status" value="1"/>
</dbReference>
<evidence type="ECO:0000256" key="1">
    <source>
        <dbReference type="SAM" id="MobiDB-lite"/>
    </source>
</evidence>
<dbReference type="InterPro" id="IPR054413">
    <property type="entry name" value="LSO1/2"/>
</dbReference>
<evidence type="ECO:0000259" key="2">
    <source>
        <dbReference type="Pfam" id="PF22048"/>
    </source>
</evidence>
<gene>
    <name evidence="3" type="primary">KNAG0B05020</name>
    <name evidence="3" type="ordered locus">KNAG_0B05020</name>
</gene>
<dbReference type="GO" id="GO:0005737">
    <property type="term" value="C:cytoplasm"/>
    <property type="evidence" value="ECO:0007669"/>
    <property type="project" value="EnsemblFungi"/>
</dbReference>
<dbReference type="Proteomes" id="UP000006310">
    <property type="component" value="Chromosome 2"/>
</dbReference>
<evidence type="ECO:0000313" key="4">
    <source>
        <dbReference type="Proteomes" id="UP000006310"/>
    </source>
</evidence>
<dbReference type="GeneID" id="34524586"/>
<evidence type="ECO:0000313" key="3">
    <source>
        <dbReference type="EMBL" id="CCK68936.1"/>
    </source>
</evidence>
<feature type="domain" description="LSO1/LSO2" evidence="2">
    <location>
        <begin position="13"/>
        <end position="79"/>
    </location>
</feature>